<dbReference type="AlphaFoldDB" id="A0A8T1NCP8"/>
<protein>
    <submittedName>
        <fullName evidence="1">Uncharacterized protein</fullName>
    </submittedName>
</protein>
<sequence>MERAFVLICIFWAVLTIITPTLILLSENSKLLDSNVEKNEGVKAKPRRMVGFADQKRPSKAPIRLTLMEAPVPVPARARAPAPAPAPAPAVRQATNPALRAKRSVSYLDYFFSGAIIVPLETDTDSM</sequence>
<organism evidence="1 2">
    <name type="scientific">Carya illinoinensis</name>
    <name type="common">Pecan</name>
    <dbReference type="NCBI Taxonomy" id="32201"/>
    <lineage>
        <taxon>Eukaryota</taxon>
        <taxon>Viridiplantae</taxon>
        <taxon>Streptophyta</taxon>
        <taxon>Embryophyta</taxon>
        <taxon>Tracheophyta</taxon>
        <taxon>Spermatophyta</taxon>
        <taxon>Magnoliopsida</taxon>
        <taxon>eudicotyledons</taxon>
        <taxon>Gunneridae</taxon>
        <taxon>Pentapetalae</taxon>
        <taxon>rosids</taxon>
        <taxon>fabids</taxon>
        <taxon>Fagales</taxon>
        <taxon>Juglandaceae</taxon>
        <taxon>Carya</taxon>
    </lineage>
</organism>
<dbReference type="Proteomes" id="UP000811609">
    <property type="component" value="Chromosome 15"/>
</dbReference>
<keyword evidence="2" id="KW-1185">Reference proteome</keyword>
<reference evidence="1" key="1">
    <citation type="submission" date="2020-12" db="EMBL/GenBank/DDBJ databases">
        <title>WGS assembly of Carya illinoinensis cv. Pawnee.</title>
        <authorList>
            <person name="Platts A."/>
            <person name="Shu S."/>
            <person name="Wright S."/>
            <person name="Barry K."/>
            <person name="Edger P."/>
            <person name="Pires J.C."/>
            <person name="Schmutz J."/>
        </authorList>
    </citation>
    <scope>NUCLEOTIDE SEQUENCE</scope>
    <source>
        <tissue evidence="1">Leaf</tissue>
    </source>
</reference>
<evidence type="ECO:0000313" key="2">
    <source>
        <dbReference type="Proteomes" id="UP000811609"/>
    </source>
</evidence>
<evidence type="ECO:0000313" key="1">
    <source>
        <dbReference type="EMBL" id="KAG6626854.1"/>
    </source>
</evidence>
<dbReference type="PANTHER" id="PTHR38396">
    <property type="entry name" value="TRANSMEMBRANE PROTEIN"/>
    <property type="match status" value="1"/>
</dbReference>
<dbReference type="EMBL" id="CM031823">
    <property type="protein sequence ID" value="KAG6626854.1"/>
    <property type="molecule type" value="Genomic_DNA"/>
</dbReference>
<dbReference type="PANTHER" id="PTHR38396:SF1">
    <property type="entry name" value="TRANSMEMBRANE PROTEIN"/>
    <property type="match status" value="1"/>
</dbReference>
<proteinExistence type="predicted"/>
<gene>
    <name evidence="1" type="ORF">CIPAW_15G081100</name>
</gene>
<name>A0A8T1NCP8_CARIL</name>
<accession>A0A8T1NCP8</accession>
<comment type="caution">
    <text evidence="1">The sequence shown here is derived from an EMBL/GenBank/DDBJ whole genome shotgun (WGS) entry which is preliminary data.</text>
</comment>